<protein>
    <submittedName>
        <fullName evidence="2">Uncharacterized protein</fullName>
    </submittedName>
</protein>
<dbReference type="EnsemblPlants" id="QL05p070608:mrna">
    <property type="protein sequence ID" value="QL05p070608:mrna"/>
    <property type="gene ID" value="QL05p070608"/>
</dbReference>
<keyword evidence="1" id="KW-1133">Transmembrane helix</keyword>
<keyword evidence="3" id="KW-1185">Reference proteome</keyword>
<accession>A0A7N2LT09</accession>
<dbReference type="InParanoid" id="A0A7N2LT09"/>
<feature type="transmembrane region" description="Helical" evidence="1">
    <location>
        <begin position="20"/>
        <end position="38"/>
    </location>
</feature>
<proteinExistence type="predicted"/>
<name>A0A7N2LT09_QUELO</name>
<dbReference type="Proteomes" id="UP000594261">
    <property type="component" value="Chromosome 5"/>
</dbReference>
<dbReference type="Gramene" id="QL05p070608:mrna">
    <property type="protein sequence ID" value="QL05p070608:mrna"/>
    <property type="gene ID" value="QL05p070608"/>
</dbReference>
<dbReference type="AlphaFoldDB" id="A0A7N2LT09"/>
<dbReference type="EMBL" id="LRBV02000005">
    <property type="status" value="NOT_ANNOTATED_CDS"/>
    <property type="molecule type" value="Genomic_DNA"/>
</dbReference>
<keyword evidence="1" id="KW-0812">Transmembrane</keyword>
<reference evidence="2" key="2">
    <citation type="submission" date="2021-01" db="UniProtKB">
        <authorList>
            <consortium name="EnsemblPlants"/>
        </authorList>
    </citation>
    <scope>IDENTIFICATION</scope>
</reference>
<feature type="transmembrane region" description="Helical" evidence="1">
    <location>
        <begin position="50"/>
        <end position="72"/>
    </location>
</feature>
<keyword evidence="1" id="KW-0472">Membrane</keyword>
<reference evidence="2 3" key="1">
    <citation type="journal article" date="2016" name="G3 (Bethesda)">
        <title>First Draft Assembly and Annotation of the Genome of a California Endemic Oak Quercus lobata Nee (Fagaceae).</title>
        <authorList>
            <person name="Sork V.L."/>
            <person name="Fitz-Gibbon S.T."/>
            <person name="Puiu D."/>
            <person name="Crepeau M."/>
            <person name="Gugger P.F."/>
            <person name="Sherman R."/>
            <person name="Stevens K."/>
            <person name="Langley C.H."/>
            <person name="Pellegrini M."/>
            <person name="Salzberg S.L."/>
        </authorList>
    </citation>
    <scope>NUCLEOTIDE SEQUENCE [LARGE SCALE GENOMIC DNA]</scope>
    <source>
        <strain evidence="2 3">cv. SW786</strain>
    </source>
</reference>
<evidence type="ECO:0000256" key="1">
    <source>
        <dbReference type="SAM" id="Phobius"/>
    </source>
</evidence>
<evidence type="ECO:0000313" key="3">
    <source>
        <dbReference type="Proteomes" id="UP000594261"/>
    </source>
</evidence>
<evidence type="ECO:0000313" key="2">
    <source>
        <dbReference type="EnsemblPlants" id="QL05p070608:mrna"/>
    </source>
</evidence>
<organism evidence="2 3">
    <name type="scientific">Quercus lobata</name>
    <name type="common">Valley oak</name>
    <dbReference type="NCBI Taxonomy" id="97700"/>
    <lineage>
        <taxon>Eukaryota</taxon>
        <taxon>Viridiplantae</taxon>
        <taxon>Streptophyta</taxon>
        <taxon>Embryophyta</taxon>
        <taxon>Tracheophyta</taxon>
        <taxon>Spermatophyta</taxon>
        <taxon>Magnoliopsida</taxon>
        <taxon>eudicotyledons</taxon>
        <taxon>Gunneridae</taxon>
        <taxon>Pentapetalae</taxon>
        <taxon>rosids</taxon>
        <taxon>fabids</taxon>
        <taxon>Fagales</taxon>
        <taxon>Fagaceae</taxon>
        <taxon>Quercus</taxon>
    </lineage>
</organism>
<sequence length="155" mass="17314">MLGDSALSMLVLTIKGDDFFLNGFAPVMIFLIGGLDFKSAARVSDRWLRWWVWWPLLAPTGLMTLQSMASMLGNEDKLKRELYNAILKEDVGKVIELCEGFDDHAMHGLTIHGDTVLHVATYSKQTGLVLRLLEALHHHHIQGRSQEYILGGAGL</sequence>